<feature type="transmembrane region" description="Helical" evidence="9">
    <location>
        <begin position="99"/>
        <end position="118"/>
    </location>
</feature>
<evidence type="ECO:0000313" key="10">
    <source>
        <dbReference type="EMBL" id="CAB4788684.1"/>
    </source>
</evidence>
<feature type="transmembrane region" description="Helical" evidence="9">
    <location>
        <begin position="138"/>
        <end position="168"/>
    </location>
</feature>
<comment type="similarity">
    <text evidence="8">Belongs to the binding-protein-dependent transport system permease family. LivHM subfamily.</text>
</comment>
<gene>
    <name evidence="10" type="ORF">UFOPK2992_00241</name>
</gene>
<keyword evidence="6 9" id="KW-1133">Transmembrane helix</keyword>
<dbReference type="InterPro" id="IPR001851">
    <property type="entry name" value="ABC_transp_permease"/>
</dbReference>
<evidence type="ECO:0000256" key="5">
    <source>
        <dbReference type="ARBA" id="ARBA00022970"/>
    </source>
</evidence>
<accession>A0A6J6X008</accession>
<dbReference type="PANTHER" id="PTHR11795">
    <property type="entry name" value="BRANCHED-CHAIN AMINO ACID TRANSPORT SYSTEM PERMEASE PROTEIN LIVH"/>
    <property type="match status" value="1"/>
</dbReference>
<evidence type="ECO:0000256" key="7">
    <source>
        <dbReference type="ARBA" id="ARBA00023136"/>
    </source>
</evidence>
<comment type="subcellular location">
    <subcellularLocation>
        <location evidence="1">Cell membrane</location>
        <topology evidence="1">Multi-pass membrane protein</topology>
    </subcellularLocation>
</comment>
<keyword evidence="4 9" id="KW-0812">Transmembrane</keyword>
<keyword evidence="2" id="KW-0813">Transport</keyword>
<feature type="transmembrane region" description="Helical" evidence="9">
    <location>
        <begin position="67"/>
        <end position="87"/>
    </location>
</feature>
<feature type="transmembrane region" description="Helical" evidence="9">
    <location>
        <begin position="12"/>
        <end position="30"/>
    </location>
</feature>
<feature type="transmembrane region" description="Helical" evidence="9">
    <location>
        <begin position="270"/>
        <end position="289"/>
    </location>
</feature>
<evidence type="ECO:0000256" key="1">
    <source>
        <dbReference type="ARBA" id="ARBA00004651"/>
    </source>
</evidence>
<evidence type="ECO:0000256" key="2">
    <source>
        <dbReference type="ARBA" id="ARBA00022448"/>
    </source>
</evidence>
<protein>
    <submittedName>
        <fullName evidence="10">Unannotated protein</fullName>
    </submittedName>
</protein>
<keyword evidence="7 9" id="KW-0472">Membrane</keyword>
<dbReference type="EMBL" id="CAFAAI010000021">
    <property type="protein sequence ID" value="CAB4788684.1"/>
    <property type="molecule type" value="Genomic_DNA"/>
</dbReference>
<sequence length="296" mass="31616">MDQLIQTVLQGVLLGGLYCLFALGLSLMYGVMRLTNTAQGDFILLGSFASIGAMVGVKLLLPDSVYLPLLLSPLLLLPAFGVGFVLQRQVLNRVLGKDPLPSLVVTFGLSIVIQNLLLEIFSADPRSIDSMGLNTASLALPGGIAIGVLPLLIFLLALTATFVLQWVFHHTTLGRSFRAVSDDLEIAQLMGLNAKRIYACATGIAFMLITVAGVLQAMRTTVSPSDGPMLLLFAFESVIIGGMGSFWGTLAGALLLGITQQIGFRFDPGWGIWFGHIVFLLLLLVRPQGLFPKTAG</sequence>
<evidence type="ECO:0000256" key="3">
    <source>
        <dbReference type="ARBA" id="ARBA00022475"/>
    </source>
</evidence>
<dbReference type="Pfam" id="PF02653">
    <property type="entry name" value="BPD_transp_2"/>
    <property type="match status" value="1"/>
</dbReference>
<evidence type="ECO:0000256" key="6">
    <source>
        <dbReference type="ARBA" id="ARBA00022989"/>
    </source>
</evidence>
<feature type="transmembrane region" description="Helical" evidence="9">
    <location>
        <begin position="230"/>
        <end position="258"/>
    </location>
</feature>
<dbReference type="GO" id="GO:0005886">
    <property type="term" value="C:plasma membrane"/>
    <property type="evidence" value="ECO:0007669"/>
    <property type="project" value="UniProtKB-SubCell"/>
</dbReference>
<reference evidence="10" key="1">
    <citation type="submission" date="2020-05" db="EMBL/GenBank/DDBJ databases">
        <authorList>
            <person name="Chiriac C."/>
            <person name="Salcher M."/>
            <person name="Ghai R."/>
            <person name="Kavagutti S V."/>
        </authorList>
    </citation>
    <scope>NUCLEOTIDE SEQUENCE</scope>
</reference>
<evidence type="ECO:0000256" key="4">
    <source>
        <dbReference type="ARBA" id="ARBA00022692"/>
    </source>
</evidence>
<dbReference type="GO" id="GO:0006865">
    <property type="term" value="P:amino acid transport"/>
    <property type="evidence" value="ECO:0007669"/>
    <property type="project" value="UniProtKB-KW"/>
</dbReference>
<dbReference type="InterPro" id="IPR052157">
    <property type="entry name" value="BCAA_transport_permease"/>
</dbReference>
<keyword evidence="3" id="KW-1003">Cell membrane</keyword>
<keyword evidence="5" id="KW-0029">Amino-acid transport</keyword>
<evidence type="ECO:0000256" key="9">
    <source>
        <dbReference type="SAM" id="Phobius"/>
    </source>
</evidence>
<dbReference type="AlphaFoldDB" id="A0A6J6X008"/>
<dbReference type="PANTHER" id="PTHR11795:SF445">
    <property type="entry name" value="AMINO ACID ABC TRANSPORTER PERMEASE PROTEIN"/>
    <property type="match status" value="1"/>
</dbReference>
<dbReference type="GO" id="GO:0022857">
    <property type="term" value="F:transmembrane transporter activity"/>
    <property type="evidence" value="ECO:0007669"/>
    <property type="project" value="InterPro"/>
</dbReference>
<evidence type="ECO:0000256" key="8">
    <source>
        <dbReference type="ARBA" id="ARBA00037998"/>
    </source>
</evidence>
<feature type="transmembrane region" description="Helical" evidence="9">
    <location>
        <begin position="197"/>
        <end position="218"/>
    </location>
</feature>
<organism evidence="10">
    <name type="scientific">freshwater metagenome</name>
    <dbReference type="NCBI Taxonomy" id="449393"/>
    <lineage>
        <taxon>unclassified sequences</taxon>
        <taxon>metagenomes</taxon>
        <taxon>ecological metagenomes</taxon>
    </lineage>
</organism>
<name>A0A6J6X008_9ZZZZ</name>
<dbReference type="CDD" id="cd06582">
    <property type="entry name" value="TM_PBP1_LivH_like"/>
    <property type="match status" value="1"/>
</dbReference>
<proteinExistence type="inferred from homology"/>